<dbReference type="GeneTree" id="ENSGT00940000164898"/>
<dbReference type="Gene3D" id="1.10.533.10">
    <property type="entry name" value="Death Domain, Fas"/>
    <property type="match status" value="2"/>
</dbReference>
<dbReference type="CDD" id="cd08330">
    <property type="entry name" value="CARD_ASC_NALP1"/>
    <property type="match status" value="1"/>
</dbReference>
<dbReference type="InterPro" id="IPR001315">
    <property type="entry name" value="CARD"/>
</dbReference>
<dbReference type="GO" id="GO:0006954">
    <property type="term" value="P:inflammatory response"/>
    <property type="evidence" value="ECO:0007669"/>
    <property type="project" value="UniProtKB-KW"/>
</dbReference>
<keyword evidence="2" id="KW-0963">Cytoplasm</keyword>
<accession>A0AAY4AYR7</accession>
<keyword evidence="10" id="KW-1185">Reference proteome</keyword>
<dbReference type="GO" id="GO:0042981">
    <property type="term" value="P:regulation of apoptotic process"/>
    <property type="evidence" value="ECO:0007669"/>
    <property type="project" value="InterPro"/>
</dbReference>
<evidence type="ECO:0008006" key="11">
    <source>
        <dbReference type="Google" id="ProtNLM"/>
    </source>
</evidence>
<protein>
    <recommendedName>
        <fullName evidence="11">Apoptosis-associated speck-like protein containing a CARD</fullName>
    </recommendedName>
</protein>
<feature type="domain" description="CARD" evidence="7">
    <location>
        <begin position="96"/>
        <end position="185"/>
    </location>
</feature>
<feature type="domain" description="Pyrin" evidence="8">
    <location>
        <begin position="1"/>
        <end position="86"/>
    </location>
</feature>
<dbReference type="PANTHER" id="PTHR46985">
    <property type="entry name" value="NACHT, LRR AND PYD DOMAINS-CONTAINING PROTEIN 1"/>
    <property type="match status" value="1"/>
</dbReference>
<dbReference type="InterPro" id="IPR033516">
    <property type="entry name" value="CARD8/ASC/NALP1_CARD"/>
</dbReference>
<dbReference type="Pfam" id="PF02758">
    <property type="entry name" value="PYRIN"/>
    <property type="match status" value="1"/>
</dbReference>
<evidence type="ECO:0000256" key="6">
    <source>
        <dbReference type="ARBA" id="ARBA00023233"/>
    </source>
</evidence>
<dbReference type="SUPFAM" id="SSF47986">
    <property type="entry name" value="DEATH domain"/>
    <property type="match status" value="2"/>
</dbReference>
<dbReference type="GO" id="GO:0045087">
    <property type="term" value="P:innate immune response"/>
    <property type="evidence" value="ECO:0007669"/>
    <property type="project" value="UniProtKB-KW"/>
</dbReference>
<evidence type="ECO:0000256" key="4">
    <source>
        <dbReference type="ARBA" id="ARBA00022859"/>
    </source>
</evidence>
<keyword evidence="5" id="KW-0395">Inflammatory response</keyword>
<evidence type="ECO:0000256" key="3">
    <source>
        <dbReference type="ARBA" id="ARBA00022588"/>
    </source>
</evidence>
<evidence type="ECO:0000313" key="10">
    <source>
        <dbReference type="Proteomes" id="UP000694580"/>
    </source>
</evidence>
<dbReference type="InterPro" id="IPR011029">
    <property type="entry name" value="DEATH-like_dom_sf"/>
</dbReference>
<evidence type="ECO:0000313" key="9">
    <source>
        <dbReference type="Ensembl" id="ENSDCDP00010013535.1"/>
    </source>
</evidence>
<dbReference type="InterPro" id="IPR004020">
    <property type="entry name" value="DAPIN"/>
</dbReference>
<dbReference type="InterPro" id="IPR051249">
    <property type="entry name" value="NLRP_Inflammasome"/>
</dbReference>
<keyword evidence="4" id="KW-0391">Immunity</keyword>
<evidence type="ECO:0000259" key="8">
    <source>
        <dbReference type="PROSITE" id="PS50824"/>
    </source>
</evidence>
<dbReference type="PROSITE" id="PS50209">
    <property type="entry name" value="CARD"/>
    <property type="match status" value="1"/>
</dbReference>
<evidence type="ECO:0000259" key="7">
    <source>
        <dbReference type="PROSITE" id="PS50209"/>
    </source>
</evidence>
<dbReference type="Ensembl" id="ENSDCDT00010014284.1">
    <property type="protein sequence ID" value="ENSDCDP00010013535.1"/>
    <property type="gene ID" value="ENSDCDG00010006199.1"/>
</dbReference>
<dbReference type="Proteomes" id="UP000694580">
    <property type="component" value="Chromosome 5"/>
</dbReference>
<name>A0AAY4AYR7_9TELE</name>
<reference evidence="9 10" key="1">
    <citation type="submission" date="2020-06" db="EMBL/GenBank/DDBJ databases">
        <authorList>
            <consortium name="Wellcome Sanger Institute Data Sharing"/>
        </authorList>
    </citation>
    <scope>NUCLEOTIDE SEQUENCE [LARGE SCALE GENOMIC DNA]</scope>
</reference>
<dbReference type="Pfam" id="PF00619">
    <property type="entry name" value="CARD"/>
    <property type="match status" value="1"/>
</dbReference>
<dbReference type="RefSeq" id="XP_028837542.1">
    <property type="nucleotide sequence ID" value="XM_028981709.1"/>
</dbReference>
<keyword evidence="6" id="KW-1271">Inflammasome</keyword>
<dbReference type="SMART" id="SM01289">
    <property type="entry name" value="PYRIN"/>
    <property type="match status" value="1"/>
</dbReference>
<reference evidence="9" key="3">
    <citation type="submission" date="2025-09" db="UniProtKB">
        <authorList>
            <consortium name="Ensembl"/>
        </authorList>
    </citation>
    <scope>IDENTIFICATION</scope>
</reference>
<reference evidence="9" key="2">
    <citation type="submission" date="2025-08" db="UniProtKB">
        <authorList>
            <consortium name="Ensembl"/>
        </authorList>
    </citation>
    <scope>IDENTIFICATION</scope>
</reference>
<dbReference type="PROSITE" id="PS50824">
    <property type="entry name" value="DAPIN"/>
    <property type="match status" value="1"/>
</dbReference>
<sequence>MSASVRFILIAALENLKKSDRKKFAEKLCESPRISRRDVEDADELDLANVVIKRYTEKEALRTVVQKLQEIGLTDAAEGLRRKDDEMSAKGGQSESTKGDAHFVDLHRTALVERVSTVEPLLDRLLEEKAINDEAYSYVRAQLTSYEKMRTLMDKVRGSVKAKDCMYKALKELEPLMMEELEGVN</sequence>
<organism evidence="9 10">
    <name type="scientific">Denticeps clupeoides</name>
    <name type="common">denticle herring</name>
    <dbReference type="NCBI Taxonomy" id="299321"/>
    <lineage>
        <taxon>Eukaryota</taxon>
        <taxon>Metazoa</taxon>
        <taxon>Chordata</taxon>
        <taxon>Craniata</taxon>
        <taxon>Vertebrata</taxon>
        <taxon>Euteleostomi</taxon>
        <taxon>Actinopterygii</taxon>
        <taxon>Neopterygii</taxon>
        <taxon>Teleostei</taxon>
        <taxon>Clupei</taxon>
        <taxon>Clupeiformes</taxon>
        <taxon>Denticipitoidei</taxon>
        <taxon>Denticipitidae</taxon>
        <taxon>Denticeps</taxon>
    </lineage>
</organism>
<dbReference type="PANTHER" id="PTHR46985:SF2">
    <property type="entry name" value="APOPTOSIS-ASSOCIATED SPECK-LIKE PROTEIN CONTAINING A CARD"/>
    <property type="match status" value="1"/>
</dbReference>
<evidence type="ECO:0000256" key="5">
    <source>
        <dbReference type="ARBA" id="ARBA00023198"/>
    </source>
</evidence>
<keyword evidence="3" id="KW-0399">Innate immunity</keyword>
<dbReference type="AlphaFoldDB" id="A0AAY4AYR7"/>
<dbReference type="GO" id="GO:0061702">
    <property type="term" value="C:canonical inflammasome complex"/>
    <property type="evidence" value="ECO:0007669"/>
    <property type="project" value="UniProtKB-SubCell"/>
</dbReference>
<evidence type="ECO:0000256" key="2">
    <source>
        <dbReference type="ARBA" id="ARBA00022490"/>
    </source>
</evidence>
<comment type="subcellular location">
    <subcellularLocation>
        <location evidence="1">Inflammasome</location>
    </subcellularLocation>
</comment>
<gene>
    <name evidence="9" type="primary">PYCARD</name>
</gene>
<proteinExistence type="predicted"/>
<evidence type="ECO:0000256" key="1">
    <source>
        <dbReference type="ARBA" id="ARBA00004110"/>
    </source>
</evidence>
<dbReference type="GeneID" id="114791141"/>